<evidence type="ECO:0000256" key="4">
    <source>
        <dbReference type="ARBA" id="ARBA00023016"/>
    </source>
</evidence>
<keyword evidence="3" id="KW-0067">ATP-binding</keyword>
<dbReference type="AlphaFoldDB" id="A0A4P6PXV1"/>
<reference evidence="7 8" key="1">
    <citation type="submission" date="2019-02" db="EMBL/GenBank/DDBJ databases">
        <authorList>
            <person name="Khodamoradi S."/>
            <person name="Hahnke R.L."/>
            <person name="Kaempfer P."/>
            <person name="Schumann P."/>
            <person name="Rohde M."/>
            <person name="Steinert M."/>
            <person name="Luzhetskyy A."/>
            <person name="Wink J."/>
            <person name="Ruckert C."/>
        </authorList>
    </citation>
    <scope>NUCLEOTIDE SEQUENCE [LARGE SCALE GENOMIC DNA]</scope>
    <source>
        <strain evidence="7 8">M2</strain>
    </source>
</reference>
<keyword evidence="8" id="KW-1185">Reference proteome</keyword>
<dbReference type="KEGG" id="strr:EKD16_06200"/>
<dbReference type="GO" id="GO:0005524">
    <property type="term" value="F:ATP binding"/>
    <property type="evidence" value="ECO:0007669"/>
    <property type="project" value="UniProtKB-KW"/>
</dbReference>
<accession>A0A4P6PXV1</accession>
<name>A0A4P6PXV1_9ACTN</name>
<gene>
    <name evidence="7" type="primary">dnaK2</name>
    <name evidence="7" type="ORF">EKD16_06200</name>
</gene>
<evidence type="ECO:0000256" key="5">
    <source>
        <dbReference type="ARBA" id="ARBA00023186"/>
    </source>
</evidence>
<dbReference type="OrthoDB" id="9766019at2"/>
<dbReference type="InterPro" id="IPR013126">
    <property type="entry name" value="Hsp_70_fam"/>
</dbReference>
<dbReference type="PANTHER" id="PTHR19375">
    <property type="entry name" value="HEAT SHOCK PROTEIN 70KDA"/>
    <property type="match status" value="1"/>
</dbReference>
<dbReference type="Gene3D" id="3.90.640.10">
    <property type="entry name" value="Actin, Chain A, domain 4"/>
    <property type="match status" value="1"/>
</dbReference>
<dbReference type="InterPro" id="IPR043129">
    <property type="entry name" value="ATPase_NBD"/>
</dbReference>
<dbReference type="SUPFAM" id="SSF53067">
    <property type="entry name" value="Actin-like ATPase domain"/>
    <property type="match status" value="2"/>
</dbReference>
<keyword evidence="5" id="KW-0143">Chaperone</keyword>
<evidence type="ECO:0000256" key="1">
    <source>
        <dbReference type="ARBA" id="ARBA00007381"/>
    </source>
</evidence>
<evidence type="ECO:0000313" key="7">
    <source>
        <dbReference type="EMBL" id="QBI53038.1"/>
    </source>
</evidence>
<keyword evidence="4" id="KW-0346">Stress response</keyword>
<sequence length="864" mass="93596">MSIVAGIDLGTTNSCIAVPANADIPDKQRLIEERRLREVGDTLVVTNPDKSPTTPSVVWVGPDGGVEVGLRAKNKARAATGDTDTKPAMFFKRDMGTDQLFTAGHATLTPVDASAEILRHLKELAEEVLGVPVDRAVVTVPTFFEVTAKNETTEAGRKAGLEVVETLIEPVAAALACSRMSSGESLEQRQTFLVYDLGGGTFDTSVVTWDPEIGFENRSFHGDRYLGGYDFDRAIVSWLANRLPHHDLALDYDDPVDARLLAQLLSTAEQTKHELTQFSETDIVNQHLVDRRGDPMSIHEPIRRAEFEVLIETSVKATIGHCDKALEQAGIGKDDLDDIVMVGGSSRMPLVGEVLGEHFDRPARILNPDLCVAVGAALKAATVASRSGYLELDRPEPAPEATDIGGRVLTGERLAAFGAAQVVLRSDDGALHRAQAPDEGGRFLFEDVPLHDEENGFTVQVVADGAEIDAQQFTVDPGSDAVPPPSGDVLAHDFSVELVDGLHTVVEVGTMLPYRTRFRLETASRGAELRVRLFEGMVPVGAVHVEDLPPDVAVGTVVEVTLEFELGWTIQAEARIPQVGAAGQAAIRIPQRQVPSWEELQDKRRQLRADWEERRSHAAPGEEPQAGAELDRQLADIDALVDERQDRTKAHHKVVEAETVLQSLPDADAGGSELTPPLEEFDALLREMQTLIDRLAQHDAAEAERHRAAIPGMRSSGRAAYGSGDQLAWERAVEALRSRAASVYQQLPDSAKDDASAADVQTALVQEVQQIAKAISDADVQTGGRHRSAAEEHIGQAQSVVSEVLAVDTGDEDAARQRLSGIYRSGIAPLRERVEQWLDEIRRGAAQESDRIGLTLPQSSMGGR</sequence>
<organism evidence="7 8">
    <name type="scientific">Streptomonospora litoralis</name>
    <dbReference type="NCBI Taxonomy" id="2498135"/>
    <lineage>
        <taxon>Bacteria</taxon>
        <taxon>Bacillati</taxon>
        <taxon>Actinomycetota</taxon>
        <taxon>Actinomycetes</taxon>
        <taxon>Streptosporangiales</taxon>
        <taxon>Nocardiopsidaceae</taxon>
        <taxon>Streptomonospora</taxon>
    </lineage>
</organism>
<dbReference type="RefSeq" id="WP_131097476.1">
    <property type="nucleotide sequence ID" value="NZ_CP036455.1"/>
</dbReference>
<dbReference type="PROSITE" id="PS00297">
    <property type="entry name" value="HSP70_1"/>
    <property type="match status" value="1"/>
</dbReference>
<feature type="compositionally biased region" description="Low complexity" evidence="6">
    <location>
        <begin position="618"/>
        <end position="628"/>
    </location>
</feature>
<evidence type="ECO:0000313" key="8">
    <source>
        <dbReference type="Proteomes" id="UP000292235"/>
    </source>
</evidence>
<dbReference type="Pfam" id="PF00012">
    <property type="entry name" value="HSP70"/>
    <property type="match status" value="1"/>
</dbReference>
<comment type="similarity">
    <text evidence="1">Belongs to the heat shock protein 70 family.</text>
</comment>
<evidence type="ECO:0000256" key="2">
    <source>
        <dbReference type="ARBA" id="ARBA00022741"/>
    </source>
</evidence>
<protein>
    <submittedName>
        <fullName evidence="7">Chaperone protein DnaK</fullName>
    </submittedName>
</protein>
<evidence type="ECO:0000256" key="3">
    <source>
        <dbReference type="ARBA" id="ARBA00022840"/>
    </source>
</evidence>
<dbReference type="EMBL" id="CP036455">
    <property type="protein sequence ID" value="QBI53038.1"/>
    <property type="molecule type" value="Genomic_DNA"/>
</dbReference>
<proteinExistence type="inferred from homology"/>
<feature type="region of interest" description="Disordered" evidence="6">
    <location>
        <begin position="608"/>
        <end position="629"/>
    </location>
</feature>
<dbReference type="InterPro" id="IPR018181">
    <property type="entry name" value="Heat_shock_70_CS"/>
</dbReference>
<dbReference type="GO" id="GO:0140662">
    <property type="term" value="F:ATP-dependent protein folding chaperone"/>
    <property type="evidence" value="ECO:0007669"/>
    <property type="project" value="InterPro"/>
</dbReference>
<dbReference type="PROSITE" id="PS00329">
    <property type="entry name" value="HSP70_2"/>
    <property type="match status" value="1"/>
</dbReference>
<evidence type="ECO:0000256" key="6">
    <source>
        <dbReference type="SAM" id="MobiDB-lite"/>
    </source>
</evidence>
<dbReference type="PROSITE" id="PS01036">
    <property type="entry name" value="HSP70_3"/>
    <property type="match status" value="1"/>
</dbReference>
<dbReference type="PRINTS" id="PR00301">
    <property type="entry name" value="HEATSHOCK70"/>
</dbReference>
<dbReference type="Gene3D" id="3.30.420.40">
    <property type="match status" value="2"/>
</dbReference>
<keyword evidence="2" id="KW-0547">Nucleotide-binding</keyword>
<dbReference type="Proteomes" id="UP000292235">
    <property type="component" value="Chromosome"/>
</dbReference>
<dbReference type="FunFam" id="3.90.640.10:FF:000003">
    <property type="entry name" value="Molecular chaperone DnaK"/>
    <property type="match status" value="1"/>
</dbReference>